<evidence type="ECO:0000313" key="2">
    <source>
        <dbReference type="EMBL" id="CAG6677367.1"/>
    </source>
</evidence>
<feature type="transmembrane region" description="Helical" evidence="1">
    <location>
        <begin position="96"/>
        <end position="117"/>
    </location>
</feature>
<dbReference type="AlphaFoldDB" id="A0A8D8T3Q9"/>
<sequence>MSSYNHRYIGSFMGRNGMQDFPKDPKDREKKEIGIEEWKRDRTKGGRERWKWERRISQTSIPFHFSYFQLSLPLPSLPFISFFLSILSSVNSSLPLILFFLSPCLSFLSFSLYLLFYKSYNIPVSFFSSFPFIFFTNSTFTFLFSLLFCSIILSPLFHLSFSLKLSLVFSIHILLPISLSSPSSSLVFNVFIYSSLLFLFFFVLISKLHFP</sequence>
<keyword evidence="1" id="KW-1133">Transmembrane helix</keyword>
<feature type="transmembrane region" description="Helical" evidence="1">
    <location>
        <begin position="186"/>
        <end position="205"/>
    </location>
</feature>
<feature type="transmembrane region" description="Helical" evidence="1">
    <location>
        <begin position="129"/>
        <end position="153"/>
    </location>
</feature>
<feature type="transmembrane region" description="Helical" evidence="1">
    <location>
        <begin position="65"/>
        <end position="90"/>
    </location>
</feature>
<name>A0A8D8T3Q9_9HEMI</name>
<feature type="transmembrane region" description="Helical" evidence="1">
    <location>
        <begin position="159"/>
        <end position="179"/>
    </location>
</feature>
<evidence type="ECO:0000256" key="1">
    <source>
        <dbReference type="SAM" id="Phobius"/>
    </source>
</evidence>
<protein>
    <submittedName>
        <fullName evidence="2">Uncharacterized protein</fullName>
    </submittedName>
</protein>
<keyword evidence="1" id="KW-0812">Transmembrane</keyword>
<accession>A0A8D8T3Q9</accession>
<dbReference type="EMBL" id="HBUF01242410">
    <property type="protein sequence ID" value="CAG6677367.1"/>
    <property type="molecule type" value="Transcribed_RNA"/>
</dbReference>
<keyword evidence="1" id="KW-0472">Membrane</keyword>
<proteinExistence type="predicted"/>
<reference evidence="2" key="1">
    <citation type="submission" date="2021-05" db="EMBL/GenBank/DDBJ databases">
        <authorList>
            <person name="Alioto T."/>
            <person name="Alioto T."/>
            <person name="Gomez Garrido J."/>
        </authorList>
    </citation>
    <scope>NUCLEOTIDE SEQUENCE</scope>
</reference>
<organism evidence="2">
    <name type="scientific">Cacopsylla melanoneura</name>
    <dbReference type="NCBI Taxonomy" id="428564"/>
    <lineage>
        <taxon>Eukaryota</taxon>
        <taxon>Metazoa</taxon>
        <taxon>Ecdysozoa</taxon>
        <taxon>Arthropoda</taxon>
        <taxon>Hexapoda</taxon>
        <taxon>Insecta</taxon>
        <taxon>Pterygota</taxon>
        <taxon>Neoptera</taxon>
        <taxon>Paraneoptera</taxon>
        <taxon>Hemiptera</taxon>
        <taxon>Sternorrhyncha</taxon>
        <taxon>Psylloidea</taxon>
        <taxon>Psyllidae</taxon>
        <taxon>Psyllinae</taxon>
        <taxon>Cacopsylla</taxon>
    </lineage>
</organism>